<evidence type="ECO:0000313" key="1">
    <source>
        <dbReference type="EMBL" id="MQL71991.1"/>
    </source>
</evidence>
<reference evidence="1" key="1">
    <citation type="submission" date="2017-07" db="EMBL/GenBank/DDBJ databases">
        <title>Taro Niue Genome Assembly and Annotation.</title>
        <authorList>
            <person name="Atibalentja N."/>
            <person name="Keating K."/>
            <person name="Fields C.J."/>
        </authorList>
    </citation>
    <scope>NUCLEOTIDE SEQUENCE</scope>
    <source>
        <strain evidence="1">Niue_2</strain>
        <tissue evidence="1">Leaf</tissue>
    </source>
</reference>
<dbReference type="AlphaFoldDB" id="A0A843TM16"/>
<sequence length="48" mass="5292">MAHRDSDCKVTGQPIAIQSVTQALGARVLSRYSEYRQGLCRLPGHPHS</sequence>
<accession>A0A843TM16</accession>
<dbReference type="EMBL" id="NMUH01000115">
    <property type="protein sequence ID" value="MQL71991.1"/>
    <property type="molecule type" value="Genomic_DNA"/>
</dbReference>
<keyword evidence="2" id="KW-1185">Reference proteome</keyword>
<protein>
    <submittedName>
        <fullName evidence="1">Uncharacterized protein</fullName>
    </submittedName>
</protein>
<name>A0A843TM16_COLES</name>
<gene>
    <name evidence="1" type="ORF">Taro_004320</name>
</gene>
<proteinExistence type="predicted"/>
<organism evidence="1 2">
    <name type="scientific">Colocasia esculenta</name>
    <name type="common">Wild taro</name>
    <name type="synonym">Arum esculentum</name>
    <dbReference type="NCBI Taxonomy" id="4460"/>
    <lineage>
        <taxon>Eukaryota</taxon>
        <taxon>Viridiplantae</taxon>
        <taxon>Streptophyta</taxon>
        <taxon>Embryophyta</taxon>
        <taxon>Tracheophyta</taxon>
        <taxon>Spermatophyta</taxon>
        <taxon>Magnoliopsida</taxon>
        <taxon>Liliopsida</taxon>
        <taxon>Araceae</taxon>
        <taxon>Aroideae</taxon>
        <taxon>Colocasieae</taxon>
        <taxon>Colocasia</taxon>
    </lineage>
</organism>
<evidence type="ECO:0000313" key="2">
    <source>
        <dbReference type="Proteomes" id="UP000652761"/>
    </source>
</evidence>
<comment type="caution">
    <text evidence="1">The sequence shown here is derived from an EMBL/GenBank/DDBJ whole genome shotgun (WGS) entry which is preliminary data.</text>
</comment>
<dbReference type="Proteomes" id="UP000652761">
    <property type="component" value="Unassembled WGS sequence"/>
</dbReference>